<dbReference type="EMBL" id="CP147403">
    <property type="protein sequence ID" value="WXB86940.1"/>
    <property type="molecule type" value="Genomic_DNA"/>
</dbReference>
<evidence type="ECO:0000256" key="4">
    <source>
        <dbReference type="ARBA" id="ARBA00022842"/>
    </source>
</evidence>
<dbReference type="Pfam" id="PF00702">
    <property type="entry name" value="Hydrolase"/>
    <property type="match status" value="1"/>
</dbReference>
<keyword evidence="4" id="KW-0460">Magnesium</keyword>
<sequence length="240" mass="27746">MDTIIFDVDDTLYDQAQSFHKTVRKLFQEPFSDEEIDQLYKVSRKYSEILFDQCEAGGISKFEWQTGRIIAACKDFNIPIDTEKATIFHEMYVVEQKNITLFPEVEELLNALYKEGKQLGILTNGEEKHQAMKIKQLGLSHWIPVEKTFISGTIGHAKPKREVFNFIEEKMDLDQTKTVYIGDNFEKDIIGAKQAGWQAVWMNHRKKDVPANATYKPDKEVHSAEELLDLFVKSFINTAT</sequence>
<comment type="cofactor">
    <cofactor evidence="1">
        <name>Mg(2+)</name>
        <dbReference type="ChEBI" id="CHEBI:18420"/>
    </cofactor>
</comment>
<dbReference type="InterPro" id="IPR023214">
    <property type="entry name" value="HAD_sf"/>
</dbReference>
<dbReference type="EC" id="3.1.3.-" evidence="5"/>
<protein>
    <submittedName>
        <fullName evidence="5">HAD family hydrolase</fullName>
        <ecNumber evidence="5">3.1.3.-</ecNumber>
    </submittedName>
</protein>
<dbReference type="PRINTS" id="PR00413">
    <property type="entry name" value="HADHALOGNASE"/>
</dbReference>
<evidence type="ECO:0000256" key="2">
    <source>
        <dbReference type="ARBA" id="ARBA00022723"/>
    </source>
</evidence>
<dbReference type="GO" id="GO:0016787">
    <property type="term" value="F:hydrolase activity"/>
    <property type="evidence" value="ECO:0007669"/>
    <property type="project" value="UniProtKB-KW"/>
</dbReference>
<keyword evidence="3 5" id="KW-0378">Hydrolase</keyword>
<organism evidence="5 6">
    <name type="scientific">Metabacillus rhizosphaerae</name>
    <dbReference type="NCBI Taxonomy" id="3117747"/>
    <lineage>
        <taxon>Bacteria</taxon>
        <taxon>Bacillati</taxon>
        <taxon>Bacillota</taxon>
        <taxon>Bacilli</taxon>
        <taxon>Bacillales</taxon>
        <taxon>Bacillaceae</taxon>
        <taxon>Metabacillus</taxon>
    </lineage>
</organism>
<evidence type="ECO:0000256" key="3">
    <source>
        <dbReference type="ARBA" id="ARBA00022801"/>
    </source>
</evidence>
<gene>
    <name evidence="5" type="ORF">WCV66_16980</name>
</gene>
<dbReference type="Gene3D" id="3.40.50.1000">
    <property type="entry name" value="HAD superfamily/HAD-like"/>
    <property type="match status" value="1"/>
</dbReference>
<keyword evidence="6" id="KW-1185">Reference proteome</keyword>
<dbReference type="SFLD" id="SFLDG01129">
    <property type="entry name" value="C1.5:_HAD__Beta-PGM__Phosphata"/>
    <property type="match status" value="1"/>
</dbReference>
<evidence type="ECO:0000313" key="6">
    <source>
        <dbReference type="Proteomes" id="UP001368328"/>
    </source>
</evidence>
<dbReference type="InterPro" id="IPR023198">
    <property type="entry name" value="PGP-like_dom2"/>
</dbReference>
<name>A0ABZ2MNV8_9BACI</name>
<dbReference type="NCBIfam" id="TIGR01662">
    <property type="entry name" value="HAD-SF-IIIA"/>
    <property type="match status" value="1"/>
</dbReference>
<proteinExistence type="predicted"/>
<reference evidence="5 6" key="1">
    <citation type="submission" date="2024-02" db="EMBL/GenBank/DDBJ databases">
        <title>Seven novel Bacillus-like species.</title>
        <authorList>
            <person name="Liu G."/>
        </authorList>
    </citation>
    <scope>NUCLEOTIDE SEQUENCE [LARGE SCALE GENOMIC DNA]</scope>
    <source>
        <strain evidence="5 6">FJAT-53654</strain>
    </source>
</reference>
<dbReference type="InterPro" id="IPR051400">
    <property type="entry name" value="HAD-like_hydrolase"/>
</dbReference>
<evidence type="ECO:0000256" key="1">
    <source>
        <dbReference type="ARBA" id="ARBA00001946"/>
    </source>
</evidence>
<dbReference type="PANTHER" id="PTHR46470:SF2">
    <property type="entry name" value="GLYCERALDEHYDE 3-PHOSPHATE PHOSPHATASE"/>
    <property type="match status" value="1"/>
</dbReference>
<dbReference type="SFLD" id="SFLDS00003">
    <property type="entry name" value="Haloacid_Dehalogenase"/>
    <property type="match status" value="1"/>
</dbReference>
<dbReference type="InterPro" id="IPR006439">
    <property type="entry name" value="HAD-SF_hydro_IA"/>
</dbReference>
<dbReference type="SUPFAM" id="SSF56784">
    <property type="entry name" value="HAD-like"/>
    <property type="match status" value="1"/>
</dbReference>
<dbReference type="Gene3D" id="1.10.150.240">
    <property type="entry name" value="Putative phosphatase, domain 2"/>
    <property type="match status" value="1"/>
</dbReference>
<accession>A0ABZ2MNV8</accession>
<keyword evidence="2" id="KW-0479">Metal-binding</keyword>
<dbReference type="RefSeq" id="WP_338786215.1">
    <property type="nucleotide sequence ID" value="NZ_CP147403.1"/>
</dbReference>
<dbReference type="InterPro" id="IPR006549">
    <property type="entry name" value="HAD-SF_hydro_IIIA"/>
</dbReference>
<dbReference type="Proteomes" id="UP001368328">
    <property type="component" value="Chromosome"/>
</dbReference>
<evidence type="ECO:0000313" key="5">
    <source>
        <dbReference type="EMBL" id="WXB86940.1"/>
    </source>
</evidence>
<dbReference type="InterPro" id="IPR036412">
    <property type="entry name" value="HAD-like_sf"/>
</dbReference>
<dbReference type="PANTHER" id="PTHR46470">
    <property type="entry name" value="N-ACYLNEURAMINATE-9-PHOSPHATASE"/>
    <property type="match status" value="1"/>
</dbReference>
<dbReference type="NCBIfam" id="TIGR01549">
    <property type="entry name" value="HAD-SF-IA-v1"/>
    <property type="match status" value="1"/>
</dbReference>